<dbReference type="Proteomes" id="UP000179807">
    <property type="component" value="Unassembled WGS sequence"/>
</dbReference>
<comment type="caution">
    <text evidence="2">The sequence shown here is derived from an EMBL/GenBank/DDBJ whole genome shotgun (WGS) entry which is preliminary data.</text>
</comment>
<proteinExistence type="predicted"/>
<dbReference type="AlphaFoldDB" id="A0A1J4JVD0"/>
<accession>A0A1J4JVD0</accession>
<feature type="compositionally biased region" description="Acidic residues" evidence="1">
    <location>
        <begin position="287"/>
        <end position="297"/>
    </location>
</feature>
<keyword evidence="3" id="KW-1185">Reference proteome</keyword>
<protein>
    <submittedName>
        <fullName evidence="2">Uncharacterized protein</fullName>
    </submittedName>
</protein>
<gene>
    <name evidence="2" type="ORF">TRFO_30519</name>
</gene>
<sequence>MNSQDFLEEPISANFPRYSRSQTQKYVFISYSEELRVKKKYLDILQAQLENYLSAAQKRLNEIENNYPPMPSVFNPFDPIPHFQNNCVFLDCNHTFNSMKKLLFTPSSDEPIKPQFRIARKYNSFRERQKDMGKELSNIFKISKNDPQGEPIGKLKPAESRLSIFKSMELFERNERINSRYMPMKITADLRYNFLQLKKKSPNDARLLYSHTSKKIIPHNWPQRIGDEGHMLTVENNDMLFAAVLSVIGRKDEELMEARRMELDKKKRKNNDHRFMFPIADSSTESSGEETDSSDFI</sequence>
<dbReference type="GeneID" id="94842107"/>
<dbReference type="EMBL" id="MLAK01000869">
    <property type="protein sequence ID" value="OHT02392.1"/>
    <property type="molecule type" value="Genomic_DNA"/>
</dbReference>
<dbReference type="RefSeq" id="XP_068355528.1">
    <property type="nucleotide sequence ID" value="XM_068507403.1"/>
</dbReference>
<organism evidence="2 3">
    <name type="scientific">Tritrichomonas foetus</name>
    <dbReference type="NCBI Taxonomy" id="1144522"/>
    <lineage>
        <taxon>Eukaryota</taxon>
        <taxon>Metamonada</taxon>
        <taxon>Parabasalia</taxon>
        <taxon>Tritrichomonadida</taxon>
        <taxon>Tritrichomonadidae</taxon>
        <taxon>Tritrichomonas</taxon>
    </lineage>
</organism>
<feature type="region of interest" description="Disordered" evidence="1">
    <location>
        <begin position="274"/>
        <end position="297"/>
    </location>
</feature>
<name>A0A1J4JVD0_9EUKA</name>
<evidence type="ECO:0000313" key="2">
    <source>
        <dbReference type="EMBL" id="OHT02392.1"/>
    </source>
</evidence>
<dbReference type="VEuPathDB" id="TrichDB:TRFO_30519"/>
<evidence type="ECO:0000256" key="1">
    <source>
        <dbReference type="SAM" id="MobiDB-lite"/>
    </source>
</evidence>
<reference evidence="2" key="1">
    <citation type="submission" date="2016-10" db="EMBL/GenBank/DDBJ databases">
        <authorList>
            <person name="Benchimol M."/>
            <person name="Almeida L.G."/>
            <person name="Vasconcelos A.T."/>
            <person name="Perreira-Neves A."/>
            <person name="Rosa I.A."/>
            <person name="Tasca T."/>
            <person name="Bogo M.R."/>
            <person name="de Souza W."/>
        </authorList>
    </citation>
    <scope>NUCLEOTIDE SEQUENCE [LARGE SCALE GENOMIC DNA]</scope>
    <source>
        <strain evidence="2">K</strain>
    </source>
</reference>
<evidence type="ECO:0000313" key="3">
    <source>
        <dbReference type="Proteomes" id="UP000179807"/>
    </source>
</evidence>